<organism evidence="3 4">
    <name type="scientific">Actinomadura meridiana</name>
    <dbReference type="NCBI Taxonomy" id="559626"/>
    <lineage>
        <taxon>Bacteria</taxon>
        <taxon>Bacillati</taxon>
        <taxon>Actinomycetota</taxon>
        <taxon>Actinomycetes</taxon>
        <taxon>Streptosporangiales</taxon>
        <taxon>Thermomonosporaceae</taxon>
        <taxon>Actinomadura</taxon>
    </lineage>
</organism>
<dbReference type="PROSITE" id="PS51747">
    <property type="entry name" value="CYT_DCMP_DEAMINASES_2"/>
    <property type="match status" value="1"/>
</dbReference>
<proteinExistence type="predicted"/>
<name>A0ABP8CMX1_9ACTN</name>
<gene>
    <name evidence="3" type="ORF">GCM10022254_68330</name>
</gene>
<dbReference type="Proteomes" id="UP001501710">
    <property type="component" value="Unassembled WGS sequence"/>
</dbReference>
<dbReference type="InterPro" id="IPR016193">
    <property type="entry name" value="Cytidine_deaminase-like"/>
</dbReference>
<dbReference type="Gene3D" id="3.40.140.10">
    <property type="entry name" value="Cytidine Deaminase, domain 2"/>
    <property type="match status" value="1"/>
</dbReference>
<dbReference type="EMBL" id="BAABAS010000026">
    <property type="protein sequence ID" value="GAA4241044.1"/>
    <property type="molecule type" value="Genomic_DNA"/>
</dbReference>
<evidence type="ECO:0000313" key="4">
    <source>
        <dbReference type="Proteomes" id="UP001501710"/>
    </source>
</evidence>
<dbReference type="InterPro" id="IPR002125">
    <property type="entry name" value="CMP_dCMP_dom"/>
</dbReference>
<dbReference type="Pfam" id="PF00383">
    <property type="entry name" value="dCMP_cyt_deam_1"/>
    <property type="match status" value="1"/>
</dbReference>
<sequence>MSSRSGRPRSGSPANSPWTPPIHAGASIISRAARKGVSLEGTDLYVTTFPCPACARLIAESGIARCFFTAPYSLLEGDEVLRTAGVELIWVDITP</sequence>
<accession>A0ABP8CMX1</accession>
<keyword evidence="4" id="KW-1185">Reference proteome</keyword>
<evidence type="ECO:0000259" key="2">
    <source>
        <dbReference type="PROSITE" id="PS51747"/>
    </source>
</evidence>
<evidence type="ECO:0000256" key="1">
    <source>
        <dbReference type="SAM" id="MobiDB-lite"/>
    </source>
</evidence>
<feature type="compositionally biased region" description="Low complexity" evidence="1">
    <location>
        <begin position="1"/>
        <end position="13"/>
    </location>
</feature>
<evidence type="ECO:0000313" key="3">
    <source>
        <dbReference type="EMBL" id="GAA4241044.1"/>
    </source>
</evidence>
<comment type="caution">
    <text evidence="3">The sequence shown here is derived from an EMBL/GenBank/DDBJ whole genome shotgun (WGS) entry which is preliminary data.</text>
</comment>
<feature type="region of interest" description="Disordered" evidence="1">
    <location>
        <begin position="1"/>
        <end position="22"/>
    </location>
</feature>
<feature type="domain" description="CMP/dCMP-type deaminase" evidence="2">
    <location>
        <begin position="1"/>
        <end position="88"/>
    </location>
</feature>
<protein>
    <recommendedName>
        <fullName evidence="2">CMP/dCMP-type deaminase domain-containing protein</fullName>
    </recommendedName>
</protein>
<dbReference type="SUPFAM" id="SSF53927">
    <property type="entry name" value="Cytidine deaminase-like"/>
    <property type="match status" value="1"/>
</dbReference>
<dbReference type="RefSeq" id="WP_344905854.1">
    <property type="nucleotide sequence ID" value="NZ_BAABAS010000026.1"/>
</dbReference>
<reference evidence="4" key="1">
    <citation type="journal article" date="2019" name="Int. J. Syst. Evol. Microbiol.">
        <title>The Global Catalogue of Microorganisms (GCM) 10K type strain sequencing project: providing services to taxonomists for standard genome sequencing and annotation.</title>
        <authorList>
            <consortium name="The Broad Institute Genomics Platform"/>
            <consortium name="The Broad Institute Genome Sequencing Center for Infectious Disease"/>
            <person name="Wu L."/>
            <person name="Ma J."/>
        </authorList>
    </citation>
    <scope>NUCLEOTIDE SEQUENCE [LARGE SCALE GENOMIC DNA]</scope>
    <source>
        <strain evidence="4">JCM 17440</strain>
    </source>
</reference>